<dbReference type="Pfam" id="PF16205">
    <property type="entry name" value="Ribosomal_S17_N"/>
    <property type="match status" value="1"/>
</dbReference>
<dbReference type="GO" id="GO:0006886">
    <property type="term" value="P:intracellular protein transport"/>
    <property type="evidence" value="ECO:0007669"/>
    <property type="project" value="InterPro"/>
</dbReference>
<keyword evidence="8 15" id="KW-0689">Ribosomal protein</keyword>
<evidence type="ECO:0000256" key="14">
    <source>
        <dbReference type="ARBA" id="ARBA00035471"/>
    </source>
</evidence>
<evidence type="ECO:0000256" key="8">
    <source>
        <dbReference type="ARBA" id="ARBA00022980"/>
    </source>
</evidence>
<dbReference type="CDD" id="cd00364">
    <property type="entry name" value="Ribosomal_uS17"/>
    <property type="match status" value="1"/>
</dbReference>
<dbReference type="SUPFAM" id="SSF48371">
    <property type="entry name" value="ARM repeat"/>
    <property type="match status" value="1"/>
</dbReference>
<evidence type="ECO:0000256" key="4">
    <source>
        <dbReference type="ARBA" id="ARBA00022490"/>
    </source>
</evidence>
<dbReference type="GO" id="GO:0006412">
    <property type="term" value="P:translation"/>
    <property type="evidence" value="ECO:0007669"/>
    <property type="project" value="InterPro"/>
</dbReference>
<evidence type="ECO:0000313" key="18">
    <source>
        <dbReference type="EMBL" id="KAF7997500.1"/>
    </source>
</evidence>
<evidence type="ECO:0000256" key="7">
    <source>
        <dbReference type="ARBA" id="ARBA00022934"/>
    </source>
</evidence>
<evidence type="ECO:0000256" key="12">
    <source>
        <dbReference type="ARBA" id="ARBA00023288"/>
    </source>
</evidence>
<dbReference type="GO" id="GO:0003735">
    <property type="term" value="F:structural constituent of ribosome"/>
    <property type="evidence" value="ECO:0007669"/>
    <property type="project" value="InterPro"/>
</dbReference>
<dbReference type="PROSITE" id="PS00056">
    <property type="entry name" value="RIBOSOMAL_S17"/>
    <property type="match status" value="1"/>
</dbReference>
<proteinExistence type="inferred from homology"/>
<keyword evidence="3" id="KW-0488">Methylation</keyword>
<dbReference type="Gene3D" id="2.40.50.1000">
    <property type="match status" value="1"/>
</dbReference>
<evidence type="ECO:0000259" key="16">
    <source>
        <dbReference type="Pfam" id="PF01602"/>
    </source>
</evidence>
<protein>
    <recommendedName>
        <fullName evidence="13">Small ribosomal subunit protein uS17</fullName>
    </recommendedName>
    <alternativeName>
        <fullName evidence="14">40S ribosomal protein S11</fullName>
    </alternativeName>
</protein>
<comment type="similarity">
    <text evidence="2 15">Belongs to the universal ribosomal protein uS17 family.</text>
</comment>
<keyword evidence="6" id="KW-0694">RNA-binding</keyword>
<gene>
    <name evidence="18" type="ORF">HCN44_006071</name>
</gene>
<dbReference type="EMBL" id="JACMRX010000001">
    <property type="protein sequence ID" value="KAF7997500.1"/>
    <property type="molecule type" value="Genomic_DNA"/>
</dbReference>
<keyword evidence="5" id="KW-0597">Phosphoprotein</keyword>
<dbReference type="InterPro" id="IPR012340">
    <property type="entry name" value="NA-bd_OB-fold"/>
</dbReference>
<feature type="domain" description="Small ribosomal subunit protein uS17 N-terminal" evidence="17">
    <location>
        <begin position="92"/>
        <end position="157"/>
    </location>
</feature>
<keyword evidence="4" id="KW-0963">Cytoplasm</keyword>
<keyword evidence="7" id="KW-0164">Citrullination</keyword>
<dbReference type="Pfam" id="PF01602">
    <property type="entry name" value="Adaptin_N"/>
    <property type="match status" value="1"/>
</dbReference>
<dbReference type="GO" id="GO:0003723">
    <property type="term" value="F:RNA binding"/>
    <property type="evidence" value="ECO:0007669"/>
    <property type="project" value="UniProtKB-KW"/>
</dbReference>
<organism evidence="18 19">
    <name type="scientific">Aphidius gifuensis</name>
    <name type="common">Parasitoid wasp</name>
    <dbReference type="NCBI Taxonomy" id="684658"/>
    <lineage>
        <taxon>Eukaryota</taxon>
        <taxon>Metazoa</taxon>
        <taxon>Ecdysozoa</taxon>
        <taxon>Arthropoda</taxon>
        <taxon>Hexapoda</taxon>
        <taxon>Insecta</taxon>
        <taxon>Pterygota</taxon>
        <taxon>Neoptera</taxon>
        <taxon>Endopterygota</taxon>
        <taxon>Hymenoptera</taxon>
        <taxon>Apocrita</taxon>
        <taxon>Ichneumonoidea</taxon>
        <taxon>Braconidae</taxon>
        <taxon>Aphidiinae</taxon>
        <taxon>Aphidius</taxon>
    </lineage>
</organism>
<evidence type="ECO:0000256" key="6">
    <source>
        <dbReference type="ARBA" id="ARBA00022884"/>
    </source>
</evidence>
<dbReference type="InterPro" id="IPR019979">
    <property type="entry name" value="Ribosomal_uS17_CS"/>
</dbReference>
<dbReference type="AlphaFoldDB" id="A0A834Y1A5"/>
<dbReference type="PANTHER" id="PTHR10744:SF9">
    <property type="entry name" value="40S RIBOSOMAL PROTEIN S11-RELATED"/>
    <property type="match status" value="1"/>
</dbReference>
<reference evidence="18 19" key="1">
    <citation type="submission" date="2020-08" db="EMBL/GenBank/DDBJ databases">
        <title>Aphidius gifuensis genome sequencing and assembly.</title>
        <authorList>
            <person name="Du Z."/>
        </authorList>
    </citation>
    <scope>NUCLEOTIDE SEQUENCE [LARGE SCALE GENOMIC DNA]</scope>
    <source>
        <strain evidence="18">YNYX2018</strain>
        <tissue evidence="18">Adults</tissue>
    </source>
</reference>
<comment type="caution">
    <text evidence="18">The sequence shown here is derived from an EMBL/GenBank/DDBJ whole genome shotgun (WGS) entry which is preliminary data.</text>
</comment>
<name>A0A834Y1A5_APHGI</name>
<comment type="subcellular location">
    <subcellularLocation>
        <location evidence="1">Cytoplasm</location>
    </subcellularLocation>
</comment>
<feature type="domain" description="Clathrin/coatomer adaptor adaptin-like N-terminal" evidence="16">
    <location>
        <begin position="245"/>
        <end position="349"/>
    </location>
</feature>
<evidence type="ECO:0000256" key="15">
    <source>
        <dbReference type="RuleBase" id="RU003872"/>
    </source>
</evidence>
<evidence type="ECO:0000256" key="9">
    <source>
        <dbReference type="ARBA" id="ARBA00022990"/>
    </source>
</evidence>
<keyword evidence="12" id="KW-0449">Lipoprotein</keyword>
<evidence type="ECO:0000256" key="3">
    <source>
        <dbReference type="ARBA" id="ARBA00022481"/>
    </source>
</evidence>
<dbReference type="InterPro" id="IPR016024">
    <property type="entry name" value="ARM-type_fold"/>
</dbReference>
<dbReference type="FunFam" id="2.40.50.1000:FF:000008">
    <property type="entry name" value="40S ribosomal protein S11"/>
    <property type="match status" value="1"/>
</dbReference>
<dbReference type="GO" id="GO:0030117">
    <property type="term" value="C:membrane coat"/>
    <property type="evidence" value="ECO:0007669"/>
    <property type="project" value="InterPro"/>
</dbReference>
<evidence type="ECO:0000256" key="13">
    <source>
        <dbReference type="ARBA" id="ARBA00035164"/>
    </source>
</evidence>
<dbReference type="OrthoDB" id="10254436at2759"/>
<evidence type="ECO:0000259" key="17">
    <source>
        <dbReference type="Pfam" id="PF16205"/>
    </source>
</evidence>
<evidence type="ECO:0000256" key="10">
    <source>
        <dbReference type="ARBA" id="ARBA00023139"/>
    </source>
</evidence>
<sequence length="383" mass="42406">MAVLEDGLSSGYASVNDNKNPTVLQSLNSSSLDLFLTQKDHSNDNNGINLHGLDLSVTTTPPQGRQTTIINVEIGAAIENIKMTLKKNKTFTERAFQKQPTVFLNRKKGTGSKSLKTPRYTRNVGLGFKTPREALEGGYIDKKCPFTGNVSIRGRILTGVVQKMKMQRTIVIRRDYLHYIRKYTRFEKRHRNMSVHLSPCFRDVEIGDVVTIGECRPLSKTVKLSVNIYLKHLTNFDTIFSYVISKIVVYKAAHVIVDSARSGLSEIAPAISVLQHFRSSSKPALRFAAVRTLNKVVMTHPTAVTACNLDLENLRTESNKSIATLGITTLFEAGAESSVDRLMKHLHIRRRKIKASLRAAAAVTALASFAAACPDLLPSVLVL</sequence>
<dbReference type="PANTHER" id="PTHR10744">
    <property type="entry name" value="40S RIBOSOMAL PROTEIN S11 FAMILY MEMBER"/>
    <property type="match status" value="1"/>
</dbReference>
<dbReference type="GO" id="GO:0016192">
    <property type="term" value="P:vesicle-mediated transport"/>
    <property type="evidence" value="ECO:0007669"/>
    <property type="project" value="InterPro"/>
</dbReference>
<keyword evidence="19" id="KW-1185">Reference proteome</keyword>
<dbReference type="InterPro" id="IPR032440">
    <property type="entry name" value="Ribosomal_uS17_N"/>
</dbReference>
<dbReference type="InterPro" id="IPR000266">
    <property type="entry name" value="Ribosomal_uS17"/>
</dbReference>
<evidence type="ECO:0000256" key="1">
    <source>
        <dbReference type="ARBA" id="ARBA00004496"/>
    </source>
</evidence>
<dbReference type="Pfam" id="PF00366">
    <property type="entry name" value="Ribosomal_S17"/>
    <property type="match status" value="1"/>
</dbReference>
<keyword evidence="10" id="KW-0564">Palmitate</keyword>
<dbReference type="GO" id="GO:0022627">
    <property type="term" value="C:cytosolic small ribosomal subunit"/>
    <property type="evidence" value="ECO:0007669"/>
    <property type="project" value="TreeGrafter"/>
</dbReference>
<dbReference type="InterPro" id="IPR002553">
    <property type="entry name" value="Clathrin/coatomer_adapt-like_N"/>
</dbReference>
<accession>A0A834Y1A5</accession>
<keyword evidence="9" id="KW-0007">Acetylation</keyword>
<dbReference type="PRINTS" id="PR00973">
    <property type="entry name" value="RIBOSOMALS17"/>
</dbReference>
<evidence type="ECO:0000256" key="11">
    <source>
        <dbReference type="ARBA" id="ARBA00023274"/>
    </source>
</evidence>
<evidence type="ECO:0000256" key="2">
    <source>
        <dbReference type="ARBA" id="ARBA00010254"/>
    </source>
</evidence>
<keyword evidence="11 15" id="KW-0687">Ribonucleoprotein</keyword>
<dbReference type="SUPFAM" id="SSF50249">
    <property type="entry name" value="Nucleic acid-binding proteins"/>
    <property type="match status" value="1"/>
</dbReference>
<evidence type="ECO:0000256" key="5">
    <source>
        <dbReference type="ARBA" id="ARBA00022553"/>
    </source>
</evidence>
<evidence type="ECO:0000313" key="19">
    <source>
        <dbReference type="Proteomes" id="UP000639338"/>
    </source>
</evidence>
<dbReference type="Proteomes" id="UP000639338">
    <property type="component" value="Unassembled WGS sequence"/>
</dbReference>